<reference evidence="2 3" key="1">
    <citation type="submission" date="2019-08" db="EMBL/GenBank/DDBJ databases">
        <title>Professor.</title>
        <authorList>
            <person name="Park J.S."/>
        </authorList>
    </citation>
    <scope>NUCLEOTIDE SEQUENCE [LARGE SCALE GENOMIC DNA]</scope>
    <source>
        <strain evidence="2 3">176CP5-101</strain>
    </source>
</reference>
<keyword evidence="3" id="KW-1185">Reference proteome</keyword>
<comment type="caution">
    <text evidence="2">The sequence shown here is derived from an EMBL/GenBank/DDBJ whole genome shotgun (WGS) entry which is preliminary data.</text>
</comment>
<gene>
    <name evidence="2" type="ORF">FVB32_00875</name>
</gene>
<keyword evidence="1" id="KW-1133">Transmembrane helix</keyword>
<keyword evidence="1" id="KW-0472">Membrane</keyword>
<dbReference type="EMBL" id="VRUR01000001">
    <property type="protein sequence ID" value="TXN36871.1"/>
    <property type="molecule type" value="Genomic_DNA"/>
</dbReference>
<evidence type="ECO:0000313" key="3">
    <source>
        <dbReference type="Proteomes" id="UP000321456"/>
    </source>
</evidence>
<keyword evidence="1" id="KW-0812">Transmembrane</keyword>
<dbReference type="Proteomes" id="UP000321456">
    <property type="component" value="Unassembled WGS sequence"/>
</dbReference>
<protein>
    <submittedName>
        <fullName evidence="2">Uncharacterized protein</fullName>
    </submittedName>
</protein>
<dbReference type="RefSeq" id="WP_147740704.1">
    <property type="nucleotide sequence ID" value="NZ_VRUR01000001.1"/>
</dbReference>
<evidence type="ECO:0000256" key="1">
    <source>
        <dbReference type="SAM" id="Phobius"/>
    </source>
</evidence>
<evidence type="ECO:0000313" key="2">
    <source>
        <dbReference type="EMBL" id="TXN36871.1"/>
    </source>
</evidence>
<feature type="transmembrane region" description="Helical" evidence="1">
    <location>
        <begin position="58"/>
        <end position="77"/>
    </location>
</feature>
<sequence>MDGKKNTQQKIDEVLETVSHIEAVNTPPFFKDRVLNRLSSDNEVNEVSNVLDWFLPKYQIAALVIFAFLNFGALYVYNNSNQIEEIETFAQAYGLSNNEDNSILTK</sequence>
<organism evidence="2 3">
    <name type="scientific">Flagellimonas hymeniacidonis</name>
    <dbReference type="NCBI Taxonomy" id="2603628"/>
    <lineage>
        <taxon>Bacteria</taxon>
        <taxon>Pseudomonadati</taxon>
        <taxon>Bacteroidota</taxon>
        <taxon>Flavobacteriia</taxon>
        <taxon>Flavobacteriales</taxon>
        <taxon>Flavobacteriaceae</taxon>
        <taxon>Flagellimonas</taxon>
    </lineage>
</organism>
<dbReference type="AlphaFoldDB" id="A0A5C8V545"/>
<name>A0A5C8V545_9FLAO</name>
<accession>A0A5C8V545</accession>
<proteinExistence type="predicted"/>